<proteinExistence type="predicted"/>
<dbReference type="InterPro" id="IPR036928">
    <property type="entry name" value="AS_sf"/>
</dbReference>
<name>A0A844QPL7_9HYPH</name>
<dbReference type="Proteomes" id="UP000463224">
    <property type="component" value="Unassembled WGS sequence"/>
</dbReference>
<dbReference type="PROSITE" id="PS00571">
    <property type="entry name" value="AMIDASES"/>
    <property type="match status" value="1"/>
</dbReference>
<accession>A0A844QPL7</accession>
<evidence type="ECO:0000259" key="3">
    <source>
        <dbReference type="Pfam" id="PF01425"/>
    </source>
</evidence>
<comment type="function">
    <text evidence="1">Hydrolyzes indole-3-acetamide (IAM) into indole-3-acetic acid (IAA).</text>
</comment>
<evidence type="ECO:0000313" key="4">
    <source>
        <dbReference type="EMBL" id="MVA99771.1"/>
    </source>
</evidence>
<sequence>MRSPGGWRSRRSGRVKDIEAIARRTAGEIALAYRNGETDPVAVTEHFLERIEDAKADRIFIAVMQERARREAQAAAERFREGRPLSPLDGVPIAWKDLFDTSGAPTTAGSSLYRDAAPKQHDAFCVANAAAAGMVTLGKLNLTEFAYSGLGLNPHYGTPLNPNDRQIARSPGGSSSGSGAAVAAGLAPCAVGTDTGGSVRIPASLNGVVGLKTSEGWIDKTGMVPLARTLDTIGPLGRSVADCVMLDMVLRGAPVTEARRVDLSGTRFVAATNIVLEDAEQAVLDNYDAAIVRLEKAGAKVERRSVKALEMASRMTASHGSLAAAEAYHEYHDLVDGPDGGKIDRRVTHRILQGKAMSAHDLQSILSERAAAIAYLEQELADAFLLMPTTATTAPEVAPLEADDEFFHQVNLRTLRNTMLGNMLRLCGLALPTGRDGDGLPTSILISGLYGHDVRLMSAGLEIERLLDGLFEPTWMRA</sequence>
<dbReference type="PANTHER" id="PTHR11895:SF176">
    <property type="entry name" value="AMIDASE AMID-RELATED"/>
    <property type="match status" value="1"/>
</dbReference>
<dbReference type="Pfam" id="PF01425">
    <property type="entry name" value="Amidase"/>
    <property type="match status" value="1"/>
</dbReference>
<evidence type="ECO:0000256" key="2">
    <source>
        <dbReference type="ARBA" id="ARBA00021874"/>
    </source>
</evidence>
<keyword evidence="5" id="KW-1185">Reference proteome</keyword>
<dbReference type="InterPro" id="IPR023631">
    <property type="entry name" value="Amidase_dom"/>
</dbReference>
<reference evidence="4 5" key="1">
    <citation type="submission" date="2019-12" db="EMBL/GenBank/DDBJ databases">
        <title>Nitratireductor arenosus sp. nov., Isolated from sea sand, Jeju island, South Korea.</title>
        <authorList>
            <person name="Kim W."/>
        </authorList>
    </citation>
    <scope>NUCLEOTIDE SEQUENCE [LARGE SCALE GENOMIC DNA]</scope>
    <source>
        <strain evidence="4 5">CAU 1489</strain>
    </source>
</reference>
<dbReference type="InterPro" id="IPR020556">
    <property type="entry name" value="Amidase_CS"/>
</dbReference>
<dbReference type="AlphaFoldDB" id="A0A844QPL7"/>
<dbReference type="Gene3D" id="3.90.1300.10">
    <property type="entry name" value="Amidase signature (AS) domain"/>
    <property type="match status" value="1"/>
</dbReference>
<dbReference type="GO" id="GO:0003824">
    <property type="term" value="F:catalytic activity"/>
    <property type="evidence" value="ECO:0007669"/>
    <property type="project" value="InterPro"/>
</dbReference>
<organism evidence="4 5">
    <name type="scientific">Nitratireductor arenosus</name>
    <dbReference type="NCBI Taxonomy" id="2682096"/>
    <lineage>
        <taxon>Bacteria</taxon>
        <taxon>Pseudomonadati</taxon>
        <taxon>Pseudomonadota</taxon>
        <taxon>Alphaproteobacteria</taxon>
        <taxon>Hyphomicrobiales</taxon>
        <taxon>Phyllobacteriaceae</taxon>
        <taxon>Nitratireductor</taxon>
    </lineage>
</organism>
<gene>
    <name evidence="4" type="ORF">GN330_21180</name>
</gene>
<feature type="domain" description="Amidase" evidence="3">
    <location>
        <begin position="43"/>
        <end position="456"/>
    </location>
</feature>
<evidence type="ECO:0000256" key="1">
    <source>
        <dbReference type="ARBA" id="ARBA00003871"/>
    </source>
</evidence>
<evidence type="ECO:0000313" key="5">
    <source>
        <dbReference type="Proteomes" id="UP000463224"/>
    </source>
</evidence>
<dbReference type="SUPFAM" id="SSF75304">
    <property type="entry name" value="Amidase signature (AS) enzymes"/>
    <property type="match status" value="1"/>
</dbReference>
<dbReference type="PANTHER" id="PTHR11895">
    <property type="entry name" value="TRANSAMIDASE"/>
    <property type="match status" value="1"/>
</dbReference>
<dbReference type="EMBL" id="WPHG01000007">
    <property type="protein sequence ID" value="MVA99771.1"/>
    <property type="molecule type" value="Genomic_DNA"/>
</dbReference>
<comment type="caution">
    <text evidence="4">The sequence shown here is derived from an EMBL/GenBank/DDBJ whole genome shotgun (WGS) entry which is preliminary data.</text>
</comment>
<dbReference type="InterPro" id="IPR000120">
    <property type="entry name" value="Amidase"/>
</dbReference>
<protein>
    <recommendedName>
        <fullName evidence="2">Indoleacetamide hydrolase</fullName>
    </recommendedName>
</protein>